<accession>A0A3A5MLM8</accession>
<gene>
    <name evidence="2" type="ORF">D6T64_05370</name>
</gene>
<dbReference type="EMBL" id="QZVS01000067">
    <property type="protein sequence ID" value="RJT89891.1"/>
    <property type="molecule type" value="Genomic_DNA"/>
</dbReference>
<dbReference type="Pfam" id="PF13936">
    <property type="entry name" value="HTH_38"/>
    <property type="match status" value="1"/>
</dbReference>
<keyword evidence="3" id="KW-1185">Reference proteome</keyword>
<dbReference type="Proteomes" id="UP000272015">
    <property type="component" value="Unassembled WGS sequence"/>
</dbReference>
<comment type="caution">
    <text evidence="2">The sequence shown here is derived from an EMBL/GenBank/DDBJ whole genome shotgun (WGS) entry which is preliminary data.</text>
</comment>
<dbReference type="InterPro" id="IPR025246">
    <property type="entry name" value="IS30-like_HTH"/>
</dbReference>
<reference evidence="2 3" key="1">
    <citation type="submission" date="2018-09" db="EMBL/GenBank/DDBJ databases">
        <title>Novel species of Cryobacterium.</title>
        <authorList>
            <person name="Liu Q."/>
            <person name="Xin Y.-H."/>
        </authorList>
    </citation>
    <scope>NUCLEOTIDE SEQUENCE [LARGE SCALE GENOMIC DNA]</scope>
    <source>
        <strain evidence="2 3">Hh39</strain>
    </source>
</reference>
<evidence type="ECO:0000313" key="2">
    <source>
        <dbReference type="EMBL" id="RJT89891.1"/>
    </source>
</evidence>
<evidence type="ECO:0000259" key="1">
    <source>
        <dbReference type="Pfam" id="PF13936"/>
    </source>
</evidence>
<organism evidence="2 3">
    <name type="scientific">Cryobacterium melibiosiphilum</name>
    <dbReference type="NCBI Taxonomy" id="995039"/>
    <lineage>
        <taxon>Bacteria</taxon>
        <taxon>Bacillati</taxon>
        <taxon>Actinomycetota</taxon>
        <taxon>Actinomycetes</taxon>
        <taxon>Micrococcales</taxon>
        <taxon>Microbacteriaceae</taxon>
        <taxon>Cryobacterium</taxon>
    </lineage>
</organism>
<protein>
    <submittedName>
        <fullName evidence="2">Helix-turn-helix domain-containing protein</fullName>
    </submittedName>
</protein>
<dbReference type="AlphaFoldDB" id="A0A3A5MLM8"/>
<name>A0A3A5MLM8_9MICO</name>
<evidence type="ECO:0000313" key="3">
    <source>
        <dbReference type="Proteomes" id="UP000272015"/>
    </source>
</evidence>
<feature type="domain" description="Transposase IS30-like HTH" evidence="1">
    <location>
        <begin position="25"/>
        <end position="51"/>
    </location>
</feature>
<proteinExistence type="predicted"/>
<sequence length="51" mass="5634">MSAPVGTRFFRHAGGMRDVSKDPLSGRFLSFSEREEIAILRAQNAGVRQIA</sequence>